<dbReference type="AlphaFoldDB" id="A0A9P0T4Z9"/>
<dbReference type="GO" id="GO:0020037">
    <property type="term" value="F:heme binding"/>
    <property type="evidence" value="ECO:0007669"/>
    <property type="project" value="UniProtKB-UniRule"/>
</dbReference>
<gene>
    <name evidence="7" type="ORF">PIBRA_LOCUS2567</name>
</gene>
<evidence type="ECO:0000313" key="7">
    <source>
        <dbReference type="EMBL" id="CAH3999949.1"/>
    </source>
</evidence>
<keyword evidence="2 5" id="KW-0479">Metal-binding</keyword>
<proteinExistence type="inferred from homology"/>
<dbReference type="FunFam" id="3.10.120.10:FF:000007">
    <property type="entry name" value="Sulfite oxidase, mitochondrial"/>
    <property type="match status" value="1"/>
</dbReference>
<dbReference type="InterPro" id="IPR018506">
    <property type="entry name" value="Cyt_B5_heme-BS"/>
</dbReference>
<evidence type="ECO:0000256" key="1">
    <source>
        <dbReference type="ARBA" id="ARBA00022617"/>
    </source>
</evidence>
<protein>
    <recommendedName>
        <fullName evidence="6">Cytochrome b5 heme-binding domain-containing protein</fullName>
    </recommendedName>
</protein>
<evidence type="ECO:0000256" key="3">
    <source>
        <dbReference type="ARBA" id="ARBA00023004"/>
    </source>
</evidence>
<dbReference type="Gene3D" id="3.10.120.10">
    <property type="entry name" value="Cytochrome b5-like heme/steroid binding domain"/>
    <property type="match status" value="1"/>
</dbReference>
<sequence>MEEKDLFGSLDLTRSSSEDRLNPLNAVLAFCGLPNMTEPLRYSRAEVAQKTGRNGAPVWIIYKDAVYDVTKYVAEHPGGPELVTDEAGTDSTKVFHEAGHTADAYTILAKYKIGELHEEEKHYDANGKKKKIVAVKPDGQTRSCLNKVTCGLLG</sequence>
<accession>A0A9P0T4Z9</accession>
<dbReference type="InterPro" id="IPR036400">
    <property type="entry name" value="Cyt_B5-like_heme/steroid_sf"/>
</dbReference>
<evidence type="ECO:0000256" key="5">
    <source>
        <dbReference type="RuleBase" id="RU362121"/>
    </source>
</evidence>
<dbReference type="PROSITE" id="PS00191">
    <property type="entry name" value="CYTOCHROME_B5_1"/>
    <property type="match status" value="1"/>
</dbReference>
<comment type="caution">
    <text evidence="7">The sequence shown here is derived from an EMBL/GenBank/DDBJ whole genome shotgun (WGS) entry which is preliminary data.</text>
</comment>
<dbReference type="InterPro" id="IPR001199">
    <property type="entry name" value="Cyt_B5-like_heme/steroid-bd"/>
</dbReference>
<dbReference type="GO" id="GO:0046872">
    <property type="term" value="F:metal ion binding"/>
    <property type="evidence" value="ECO:0007669"/>
    <property type="project" value="UniProtKB-UniRule"/>
</dbReference>
<dbReference type="PRINTS" id="PR00363">
    <property type="entry name" value="CYTOCHROMEB5"/>
</dbReference>
<keyword evidence="1 5" id="KW-0349">Heme</keyword>
<dbReference type="Pfam" id="PF00173">
    <property type="entry name" value="Cyt-b5"/>
    <property type="match status" value="1"/>
</dbReference>
<comment type="similarity">
    <text evidence="4 5">Belongs to the cytochrome b5 family.</text>
</comment>
<dbReference type="PANTHER" id="PTHR19359">
    <property type="entry name" value="CYTOCHROME B5"/>
    <property type="match status" value="1"/>
</dbReference>
<evidence type="ECO:0000256" key="2">
    <source>
        <dbReference type="ARBA" id="ARBA00022723"/>
    </source>
</evidence>
<feature type="domain" description="Cytochrome b5 heme-binding" evidence="6">
    <location>
        <begin position="39"/>
        <end position="117"/>
    </location>
</feature>
<reference evidence="7" key="1">
    <citation type="submission" date="2022-05" db="EMBL/GenBank/DDBJ databases">
        <authorList>
            <person name="Okamura Y."/>
        </authorList>
    </citation>
    <scope>NUCLEOTIDE SEQUENCE</scope>
</reference>
<dbReference type="SUPFAM" id="SSF55856">
    <property type="entry name" value="Cytochrome b5-like heme/steroid binding domain"/>
    <property type="match status" value="1"/>
</dbReference>
<dbReference type="InterPro" id="IPR050668">
    <property type="entry name" value="Cytochrome_b5"/>
</dbReference>
<dbReference type="Proteomes" id="UP001152562">
    <property type="component" value="Unassembled WGS sequence"/>
</dbReference>
<dbReference type="SMART" id="SM01117">
    <property type="entry name" value="Cyt-b5"/>
    <property type="match status" value="1"/>
</dbReference>
<evidence type="ECO:0000313" key="8">
    <source>
        <dbReference type="Proteomes" id="UP001152562"/>
    </source>
</evidence>
<keyword evidence="3 5" id="KW-0408">Iron</keyword>
<name>A0A9P0T4Z9_PIEBR</name>
<evidence type="ECO:0000256" key="4">
    <source>
        <dbReference type="ARBA" id="ARBA00038168"/>
    </source>
</evidence>
<dbReference type="EMBL" id="CALOZG010000003">
    <property type="protein sequence ID" value="CAH3999949.1"/>
    <property type="molecule type" value="Genomic_DNA"/>
</dbReference>
<dbReference type="GO" id="GO:0016020">
    <property type="term" value="C:membrane"/>
    <property type="evidence" value="ECO:0007669"/>
    <property type="project" value="TreeGrafter"/>
</dbReference>
<organism evidence="7 8">
    <name type="scientific">Pieris brassicae</name>
    <name type="common">White butterfly</name>
    <name type="synonym">Large white butterfly</name>
    <dbReference type="NCBI Taxonomy" id="7116"/>
    <lineage>
        <taxon>Eukaryota</taxon>
        <taxon>Metazoa</taxon>
        <taxon>Ecdysozoa</taxon>
        <taxon>Arthropoda</taxon>
        <taxon>Hexapoda</taxon>
        <taxon>Insecta</taxon>
        <taxon>Pterygota</taxon>
        <taxon>Neoptera</taxon>
        <taxon>Endopterygota</taxon>
        <taxon>Lepidoptera</taxon>
        <taxon>Glossata</taxon>
        <taxon>Ditrysia</taxon>
        <taxon>Papilionoidea</taxon>
        <taxon>Pieridae</taxon>
        <taxon>Pierinae</taxon>
        <taxon>Pieris</taxon>
    </lineage>
</organism>
<keyword evidence="8" id="KW-1185">Reference proteome</keyword>
<evidence type="ECO:0000259" key="6">
    <source>
        <dbReference type="PROSITE" id="PS50255"/>
    </source>
</evidence>
<dbReference type="PROSITE" id="PS50255">
    <property type="entry name" value="CYTOCHROME_B5_2"/>
    <property type="match status" value="1"/>
</dbReference>